<dbReference type="STRING" id="1526.SAMN02910262_00393"/>
<dbReference type="EMBL" id="FOIL01000004">
    <property type="protein sequence ID" value="SET05573.1"/>
    <property type="molecule type" value="Genomic_DNA"/>
</dbReference>
<feature type="transmembrane region" description="Helical" evidence="2">
    <location>
        <begin position="174"/>
        <end position="194"/>
    </location>
</feature>
<keyword evidence="5" id="KW-0808">Transferase</keyword>
<name>A0A1I0BFB1_9FIRM</name>
<evidence type="ECO:0000259" key="4">
    <source>
        <dbReference type="Pfam" id="PF06580"/>
    </source>
</evidence>
<organism evidence="5 6">
    <name type="scientific">[Clostridium] aminophilum</name>
    <dbReference type="NCBI Taxonomy" id="1526"/>
    <lineage>
        <taxon>Bacteria</taxon>
        <taxon>Bacillati</taxon>
        <taxon>Bacillota</taxon>
        <taxon>Clostridia</taxon>
        <taxon>Lachnospirales</taxon>
        <taxon>Lachnospiraceae</taxon>
    </lineage>
</organism>
<dbReference type="InterPro" id="IPR010559">
    <property type="entry name" value="Sig_transdc_His_kin_internal"/>
</dbReference>
<keyword evidence="2" id="KW-0472">Membrane</keyword>
<feature type="transmembrane region" description="Helical" evidence="2">
    <location>
        <begin position="200"/>
        <end position="217"/>
    </location>
</feature>
<feature type="domain" description="Signal transduction histidine kinase internal region" evidence="4">
    <location>
        <begin position="242"/>
        <end position="321"/>
    </location>
</feature>
<evidence type="ECO:0000256" key="1">
    <source>
        <dbReference type="SAM" id="Coils"/>
    </source>
</evidence>
<dbReference type="RefSeq" id="WP_083378734.1">
    <property type="nucleotide sequence ID" value="NZ_FOIL01000004.1"/>
</dbReference>
<feature type="coiled-coil region" evidence="1">
    <location>
        <begin position="214"/>
        <end position="241"/>
    </location>
</feature>
<dbReference type="InterPro" id="IPR003594">
    <property type="entry name" value="HATPase_dom"/>
</dbReference>
<dbReference type="AlphaFoldDB" id="A0A1I0BFB1"/>
<dbReference type="SUPFAM" id="SSF55874">
    <property type="entry name" value="ATPase domain of HSP90 chaperone/DNA topoisomerase II/histidine kinase"/>
    <property type="match status" value="1"/>
</dbReference>
<keyword evidence="6" id="KW-1185">Reference proteome</keyword>
<dbReference type="OrthoDB" id="9809348at2"/>
<keyword evidence="2" id="KW-0812">Transmembrane</keyword>
<keyword evidence="2" id="KW-1133">Transmembrane helix</keyword>
<feature type="transmembrane region" description="Helical" evidence="2">
    <location>
        <begin position="42"/>
        <end position="63"/>
    </location>
</feature>
<protein>
    <submittedName>
        <fullName evidence="5">Histidine kinase-, DNA gyrase B-, and HSP90-like ATPase</fullName>
    </submittedName>
</protein>
<dbReference type="GO" id="GO:0000155">
    <property type="term" value="F:phosphorelay sensor kinase activity"/>
    <property type="evidence" value="ECO:0007669"/>
    <property type="project" value="InterPro"/>
</dbReference>
<keyword evidence="5" id="KW-0418">Kinase</keyword>
<reference evidence="5 6" key="1">
    <citation type="submission" date="2016-10" db="EMBL/GenBank/DDBJ databases">
        <authorList>
            <person name="de Groot N.N."/>
        </authorList>
    </citation>
    <scope>NUCLEOTIDE SEQUENCE [LARGE SCALE GENOMIC DNA]</scope>
    <source>
        <strain evidence="5 6">KH1P1</strain>
    </source>
</reference>
<evidence type="ECO:0000259" key="3">
    <source>
        <dbReference type="Pfam" id="PF02518"/>
    </source>
</evidence>
<gene>
    <name evidence="5" type="ORF">SAMN04487771_100430</name>
</gene>
<evidence type="ECO:0000313" key="5">
    <source>
        <dbReference type="EMBL" id="SET05573.1"/>
    </source>
</evidence>
<accession>A0A1I0BFB1</accession>
<dbReference type="InterPro" id="IPR036890">
    <property type="entry name" value="HATPase_C_sf"/>
</dbReference>
<dbReference type="Gene3D" id="3.30.565.10">
    <property type="entry name" value="Histidine kinase-like ATPase, C-terminal domain"/>
    <property type="match status" value="1"/>
</dbReference>
<dbReference type="PANTHER" id="PTHR34220">
    <property type="entry name" value="SENSOR HISTIDINE KINASE YPDA"/>
    <property type="match status" value="1"/>
</dbReference>
<dbReference type="PANTHER" id="PTHR34220:SF7">
    <property type="entry name" value="SENSOR HISTIDINE KINASE YPDA"/>
    <property type="match status" value="1"/>
</dbReference>
<evidence type="ECO:0000256" key="2">
    <source>
        <dbReference type="SAM" id="Phobius"/>
    </source>
</evidence>
<feature type="transmembrane region" description="Helical" evidence="2">
    <location>
        <begin position="6"/>
        <end position="30"/>
    </location>
</feature>
<keyword evidence="1" id="KW-0175">Coiled coil</keyword>
<dbReference type="GO" id="GO:0016020">
    <property type="term" value="C:membrane"/>
    <property type="evidence" value="ECO:0007669"/>
    <property type="project" value="InterPro"/>
</dbReference>
<dbReference type="InterPro" id="IPR050640">
    <property type="entry name" value="Bact_2-comp_sensor_kinase"/>
</dbReference>
<dbReference type="Pfam" id="PF06580">
    <property type="entry name" value="His_kinase"/>
    <property type="match status" value="1"/>
</dbReference>
<feature type="transmembrane region" description="Helical" evidence="2">
    <location>
        <begin position="83"/>
        <end position="101"/>
    </location>
</feature>
<feature type="transmembrane region" description="Helical" evidence="2">
    <location>
        <begin position="113"/>
        <end position="132"/>
    </location>
</feature>
<proteinExistence type="predicted"/>
<sequence>MANLEVKQIVMATMEVWGAIVTAIALFWALISRKQLGEKGRLIVELFLCTSVWLIADAAAWIFRGNVSELGYYMVRISNFISFVMPHILITIYAVYVSRYIGDEDYWMPKVHFIATIGIVMVVVNQFWPVFYSFDAQNRYYRLPLFWLIDVPGIVASTYMEYELFRKRAAAGNSFSFLFSFYALPFAATLVQAVIYGYSFLNIAVTVSVILLFLHLLQEQNDLYIQQYNEMMRQKEELQDMRFRLVKSQVQPHFIFNCLNTIYFLCDSDPGKAKTSVGVFSKFLRGSLKILDSDETIPFSMEIEHVEQYLRLEQMRFEERLRVEEDIREWDFEIPALTVQVLAENAVKHGICKKPEGGTLKILAFRRDDQAVVRVEDDGVGFDISEVGADSTGLRTSRTRLKSMCGGTLTVESTPGVGTAAEICVPMKKGL</sequence>
<evidence type="ECO:0000313" key="6">
    <source>
        <dbReference type="Proteomes" id="UP000199820"/>
    </source>
</evidence>
<dbReference type="Pfam" id="PF02518">
    <property type="entry name" value="HATPase_c"/>
    <property type="match status" value="1"/>
</dbReference>
<feature type="domain" description="Histidine kinase/HSP90-like ATPase" evidence="3">
    <location>
        <begin position="339"/>
        <end position="428"/>
    </location>
</feature>
<dbReference type="Proteomes" id="UP000199820">
    <property type="component" value="Unassembled WGS sequence"/>
</dbReference>